<dbReference type="Proteomes" id="UP000689967">
    <property type="component" value="Unassembled WGS sequence"/>
</dbReference>
<dbReference type="EMBL" id="JAERQM010000002">
    <property type="protein sequence ID" value="MBU8543980.1"/>
    <property type="molecule type" value="Genomic_DNA"/>
</dbReference>
<evidence type="ECO:0000313" key="1">
    <source>
        <dbReference type="EMBL" id="MBU8543980.1"/>
    </source>
</evidence>
<keyword evidence="2" id="KW-1185">Reference proteome</keyword>
<evidence type="ECO:0000313" key="2">
    <source>
        <dbReference type="Proteomes" id="UP000689967"/>
    </source>
</evidence>
<proteinExistence type="predicted"/>
<dbReference type="RefSeq" id="WP_216874744.1">
    <property type="nucleotide sequence ID" value="NZ_JAERQM010000002.1"/>
</dbReference>
<gene>
    <name evidence="1" type="ORF">JJQ90_09710</name>
</gene>
<comment type="caution">
    <text evidence="1">The sequence shown here is derived from an EMBL/GenBank/DDBJ whole genome shotgun (WGS) entry which is preliminary data.</text>
</comment>
<organism evidence="1 2">
    <name type="scientific">Falsiroseomonas oleicola</name>
    <dbReference type="NCBI Taxonomy" id="2801474"/>
    <lineage>
        <taxon>Bacteria</taxon>
        <taxon>Pseudomonadati</taxon>
        <taxon>Pseudomonadota</taxon>
        <taxon>Alphaproteobacteria</taxon>
        <taxon>Acetobacterales</taxon>
        <taxon>Roseomonadaceae</taxon>
        <taxon>Falsiroseomonas</taxon>
    </lineage>
</organism>
<reference evidence="1 2" key="1">
    <citation type="submission" date="2021-01" db="EMBL/GenBank/DDBJ databases">
        <title>Roseomonas sp. nov, a bacterium isolated from an oil production mixture in Yumen Oilfield.</title>
        <authorList>
            <person name="Wu D."/>
        </authorList>
    </citation>
    <scope>NUCLEOTIDE SEQUENCE [LARGE SCALE GENOMIC DNA]</scope>
    <source>
        <strain evidence="1 2">ROY-5-3</strain>
    </source>
</reference>
<accession>A0ABS6H5L9</accession>
<name>A0ABS6H5L9_9PROT</name>
<protein>
    <submittedName>
        <fullName evidence="1">Uncharacterized protein</fullName>
    </submittedName>
</protein>
<sequence>MPGDSLADWEKSGLKVVVRQTIDNLGGWDVAEGVAGHGRGHLHGFTNVHASAFLRIDDAVRLDRAAVQVGHRPLIVGLMARQVGYVAVPVPTGGECLSRAMAETVRACAEAAALQLEAAADGALTDAERAGIGGPLDALIAAAMEARAVLAGPKLASFPGFGKVARP</sequence>